<dbReference type="AlphaFoldDB" id="A0A8B8BW04"/>
<proteinExistence type="predicted"/>
<gene>
    <name evidence="2" type="primary">LOC111113242</name>
</gene>
<dbReference type="GeneID" id="111113242"/>
<name>A0A8B8BW04_CRAVI</name>
<keyword evidence="1" id="KW-1185">Reference proteome</keyword>
<reference evidence="2" key="1">
    <citation type="submission" date="2025-08" db="UniProtKB">
        <authorList>
            <consortium name="RefSeq"/>
        </authorList>
    </citation>
    <scope>IDENTIFICATION</scope>
    <source>
        <tissue evidence="2">Whole sample</tissue>
    </source>
</reference>
<accession>A0A8B8BW04</accession>
<evidence type="ECO:0000313" key="2">
    <source>
        <dbReference type="RefSeq" id="XP_022307049.1"/>
    </source>
</evidence>
<dbReference type="Proteomes" id="UP000694844">
    <property type="component" value="Chromosome 9"/>
</dbReference>
<sequence>MADKEDSKEKAKGLAMIPLVLAIEGEENNWVKIRLSSPERHEVINLEGHTINRNDGALEIRKTINGKLYGYDISIPKGHEIDEGRTTSKIDKKGRIIVTIYKRGNYTWREIY</sequence>
<protein>
    <submittedName>
        <fullName evidence="2">Uncharacterized protein LOC111113242</fullName>
    </submittedName>
</protein>
<dbReference type="KEGG" id="cvn:111113242"/>
<organism evidence="1 2">
    <name type="scientific">Crassostrea virginica</name>
    <name type="common">Eastern oyster</name>
    <dbReference type="NCBI Taxonomy" id="6565"/>
    <lineage>
        <taxon>Eukaryota</taxon>
        <taxon>Metazoa</taxon>
        <taxon>Spiralia</taxon>
        <taxon>Lophotrochozoa</taxon>
        <taxon>Mollusca</taxon>
        <taxon>Bivalvia</taxon>
        <taxon>Autobranchia</taxon>
        <taxon>Pteriomorphia</taxon>
        <taxon>Ostreida</taxon>
        <taxon>Ostreoidea</taxon>
        <taxon>Ostreidae</taxon>
        <taxon>Crassostrea</taxon>
    </lineage>
</organism>
<evidence type="ECO:0000313" key="1">
    <source>
        <dbReference type="Proteomes" id="UP000694844"/>
    </source>
</evidence>
<dbReference type="RefSeq" id="XP_022307049.1">
    <property type="nucleotide sequence ID" value="XM_022451341.1"/>
</dbReference>